<evidence type="ECO:0000313" key="2">
    <source>
        <dbReference type="EMBL" id="RSM85261.1"/>
    </source>
</evidence>
<dbReference type="Proteomes" id="UP000287547">
    <property type="component" value="Unassembled WGS sequence"/>
</dbReference>
<evidence type="ECO:0000256" key="1">
    <source>
        <dbReference type="SAM" id="Phobius"/>
    </source>
</evidence>
<organism evidence="2 3">
    <name type="scientific">Kibdelosporangium aridum</name>
    <dbReference type="NCBI Taxonomy" id="2030"/>
    <lineage>
        <taxon>Bacteria</taxon>
        <taxon>Bacillati</taxon>
        <taxon>Actinomycetota</taxon>
        <taxon>Actinomycetes</taxon>
        <taxon>Pseudonocardiales</taxon>
        <taxon>Pseudonocardiaceae</taxon>
        <taxon>Kibdelosporangium</taxon>
    </lineage>
</organism>
<proteinExistence type="predicted"/>
<dbReference type="EMBL" id="QHKI01000013">
    <property type="protein sequence ID" value="RSM85261.1"/>
    <property type="molecule type" value="Genomic_DNA"/>
</dbReference>
<protein>
    <submittedName>
        <fullName evidence="2">Uncharacterized protein</fullName>
    </submittedName>
</protein>
<comment type="caution">
    <text evidence="2">The sequence shown here is derived from an EMBL/GenBank/DDBJ whole genome shotgun (WGS) entry which is preliminary data.</text>
</comment>
<dbReference type="AlphaFoldDB" id="A0A428ZB55"/>
<reference evidence="2 3" key="1">
    <citation type="submission" date="2018-05" db="EMBL/GenBank/DDBJ databases">
        <title>Evolution of GPA BGCs.</title>
        <authorList>
            <person name="Waglechner N."/>
            <person name="Wright G.D."/>
        </authorList>
    </citation>
    <scope>NUCLEOTIDE SEQUENCE [LARGE SCALE GENOMIC DNA]</scope>
    <source>
        <strain evidence="2 3">A82846</strain>
    </source>
</reference>
<feature type="transmembrane region" description="Helical" evidence="1">
    <location>
        <begin position="34"/>
        <end position="52"/>
    </location>
</feature>
<keyword evidence="1" id="KW-0472">Membrane</keyword>
<keyword evidence="1" id="KW-0812">Transmembrane</keyword>
<dbReference type="RefSeq" id="WP_037267649.1">
    <property type="nucleotide sequence ID" value="NZ_QHKI01000013.1"/>
</dbReference>
<gene>
    <name evidence="2" type="ORF">DMH04_18400</name>
</gene>
<keyword evidence="1" id="KW-1133">Transmembrane helix</keyword>
<name>A0A428ZB55_KIBAR</name>
<evidence type="ECO:0000313" key="3">
    <source>
        <dbReference type="Proteomes" id="UP000287547"/>
    </source>
</evidence>
<sequence length="78" mass="8835">MSNYFGPIDPYVLLPVAALGSMALVLLLNGIVMWGLAAGVLAGLLLAFDSWANRTDPILQRRRNPYHRTRPPYRYTRY</sequence>
<accession>A0A428ZB55</accession>